<comment type="caution">
    <text evidence="1">The sequence shown here is derived from an EMBL/GenBank/DDBJ whole genome shotgun (WGS) entry which is preliminary data.</text>
</comment>
<protein>
    <submittedName>
        <fullName evidence="1">Uncharacterized protein</fullName>
    </submittedName>
</protein>
<organism evidence="1 2">
    <name type="scientific">Pleurodeles waltl</name>
    <name type="common">Iberian ribbed newt</name>
    <dbReference type="NCBI Taxonomy" id="8319"/>
    <lineage>
        <taxon>Eukaryota</taxon>
        <taxon>Metazoa</taxon>
        <taxon>Chordata</taxon>
        <taxon>Craniata</taxon>
        <taxon>Vertebrata</taxon>
        <taxon>Euteleostomi</taxon>
        <taxon>Amphibia</taxon>
        <taxon>Batrachia</taxon>
        <taxon>Caudata</taxon>
        <taxon>Salamandroidea</taxon>
        <taxon>Salamandridae</taxon>
        <taxon>Pleurodelinae</taxon>
        <taxon>Pleurodeles</taxon>
    </lineage>
</organism>
<accession>A0AAV7SKK5</accession>
<proteinExistence type="predicted"/>
<gene>
    <name evidence="1" type="ORF">NDU88_005057</name>
</gene>
<evidence type="ECO:0000313" key="2">
    <source>
        <dbReference type="Proteomes" id="UP001066276"/>
    </source>
</evidence>
<name>A0AAV7SKK5_PLEWA</name>
<dbReference type="EMBL" id="JANPWB010000008">
    <property type="protein sequence ID" value="KAJ1164622.1"/>
    <property type="molecule type" value="Genomic_DNA"/>
</dbReference>
<reference evidence="1" key="1">
    <citation type="journal article" date="2022" name="bioRxiv">
        <title>Sequencing and chromosome-scale assembly of the giantPleurodeles waltlgenome.</title>
        <authorList>
            <person name="Brown T."/>
            <person name="Elewa A."/>
            <person name="Iarovenko S."/>
            <person name="Subramanian E."/>
            <person name="Araus A.J."/>
            <person name="Petzold A."/>
            <person name="Susuki M."/>
            <person name="Suzuki K.-i.T."/>
            <person name="Hayashi T."/>
            <person name="Toyoda A."/>
            <person name="Oliveira C."/>
            <person name="Osipova E."/>
            <person name="Leigh N.D."/>
            <person name="Simon A."/>
            <person name="Yun M.H."/>
        </authorList>
    </citation>
    <scope>NUCLEOTIDE SEQUENCE</scope>
    <source>
        <strain evidence="1">20211129_DDA</strain>
        <tissue evidence="1">Liver</tissue>
    </source>
</reference>
<dbReference type="Proteomes" id="UP001066276">
    <property type="component" value="Chromosome 4_2"/>
</dbReference>
<sequence length="130" mass="14006">MPPAVSASHHIRGQRCRVVPSGELAEWGAPGAVIWFDQIGASGEQILPHLLCFTSAPEMCREEDGAIGLILPRTHTAPDIVNLESGNLSASGVILVHGHGERLRLVWDVDPSRLDRAGPFSTLLLWLVST</sequence>
<evidence type="ECO:0000313" key="1">
    <source>
        <dbReference type="EMBL" id="KAJ1164622.1"/>
    </source>
</evidence>
<dbReference type="AlphaFoldDB" id="A0AAV7SKK5"/>
<keyword evidence="2" id="KW-1185">Reference proteome</keyword>